<comment type="caution">
    <text evidence="3">The sequence shown here is derived from an EMBL/GenBank/DDBJ whole genome shotgun (WGS) entry which is preliminary data.</text>
</comment>
<keyword evidence="2" id="KW-0812">Transmembrane</keyword>
<keyword evidence="2" id="KW-0472">Membrane</keyword>
<feature type="transmembrane region" description="Helical" evidence="2">
    <location>
        <begin position="214"/>
        <end position="237"/>
    </location>
</feature>
<dbReference type="EMBL" id="JAWWNJ010000029">
    <property type="protein sequence ID" value="KAK7027707.1"/>
    <property type="molecule type" value="Genomic_DNA"/>
</dbReference>
<feature type="transmembrane region" description="Helical" evidence="2">
    <location>
        <begin position="50"/>
        <end position="70"/>
    </location>
</feature>
<evidence type="ECO:0000313" key="3">
    <source>
        <dbReference type="EMBL" id="KAK7027707.1"/>
    </source>
</evidence>
<accession>A0AAW0BNX6</accession>
<name>A0AAW0BNX6_9AGAR</name>
<dbReference type="AlphaFoldDB" id="A0AAW0BNX6"/>
<evidence type="ECO:0000256" key="1">
    <source>
        <dbReference type="SAM" id="MobiDB-lite"/>
    </source>
</evidence>
<keyword evidence="2" id="KW-1133">Transmembrane helix</keyword>
<feature type="region of interest" description="Disordered" evidence="1">
    <location>
        <begin position="313"/>
        <end position="336"/>
    </location>
</feature>
<proteinExistence type="predicted"/>
<keyword evidence="4" id="KW-1185">Reference proteome</keyword>
<dbReference type="Proteomes" id="UP001362999">
    <property type="component" value="Unassembled WGS sequence"/>
</dbReference>
<feature type="transmembrane region" description="Helical" evidence="2">
    <location>
        <begin position="129"/>
        <end position="151"/>
    </location>
</feature>
<feature type="transmembrane region" description="Helical" evidence="2">
    <location>
        <begin position="15"/>
        <end position="38"/>
    </location>
</feature>
<feature type="transmembrane region" description="Helical" evidence="2">
    <location>
        <begin position="171"/>
        <end position="193"/>
    </location>
</feature>
<protein>
    <submittedName>
        <fullName evidence="3">Uncharacterized protein</fullName>
    </submittedName>
</protein>
<feature type="compositionally biased region" description="Polar residues" evidence="1">
    <location>
        <begin position="313"/>
        <end position="326"/>
    </location>
</feature>
<feature type="transmembrane region" description="Helical" evidence="2">
    <location>
        <begin position="103"/>
        <end position="122"/>
    </location>
</feature>
<gene>
    <name evidence="3" type="ORF">R3P38DRAFT_948800</name>
</gene>
<organism evidence="3 4">
    <name type="scientific">Favolaschia claudopus</name>
    <dbReference type="NCBI Taxonomy" id="2862362"/>
    <lineage>
        <taxon>Eukaryota</taxon>
        <taxon>Fungi</taxon>
        <taxon>Dikarya</taxon>
        <taxon>Basidiomycota</taxon>
        <taxon>Agaricomycotina</taxon>
        <taxon>Agaricomycetes</taxon>
        <taxon>Agaricomycetidae</taxon>
        <taxon>Agaricales</taxon>
        <taxon>Marasmiineae</taxon>
        <taxon>Mycenaceae</taxon>
        <taxon>Favolaschia</taxon>
    </lineage>
</organism>
<feature type="transmembrane region" description="Helical" evidence="2">
    <location>
        <begin position="243"/>
        <end position="262"/>
    </location>
</feature>
<evidence type="ECO:0000256" key="2">
    <source>
        <dbReference type="SAM" id="Phobius"/>
    </source>
</evidence>
<evidence type="ECO:0000313" key="4">
    <source>
        <dbReference type="Proteomes" id="UP001362999"/>
    </source>
</evidence>
<sequence>MSAAPPSESITEHGAMFLGCIMESFGYGILTVMVIFTVRSLLANKQTRYPSPLLLTVLGCIWLLATGHWITNVYRAYQAFIAFPGGPLVYYNLLSIPSYTARNVLYCTLVITSDAFAVYRVFRVWNGNWYIAALPMLMVVGSAAAGYGTTYQFSAAVPGAVFNTPIIPWGTAWYAMNLATNTICTLLVAFRIIRGQSSVRNLSKSSGSSLRNTLIIILESAAIYSASTLVLMTTTLIGTNASFLVLDITVAVVGITFTLIILRVSLGVSSDAQSYGGSYGGNSMQDGTRYPSSRSRDLTVNVSRLVEVNPGKSYSGTGSAVEQSGYSDGGYKMESV</sequence>
<reference evidence="3 4" key="1">
    <citation type="journal article" date="2024" name="J Genomics">
        <title>Draft genome sequencing and assembly of Favolaschia claudopus CIRM-BRFM 2984 isolated from oak limbs.</title>
        <authorList>
            <person name="Navarro D."/>
            <person name="Drula E."/>
            <person name="Chaduli D."/>
            <person name="Cazenave R."/>
            <person name="Ahrendt S."/>
            <person name="Wang J."/>
            <person name="Lipzen A."/>
            <person name="Daum C."/>
            <person name="Barry K."/>
            <person name="Grigoriev I.V."/>
            <person name="Favel A."/>
            <person name="Rosso M.N."/>
            <person name="Martin F."/>
        </authorList>
    </citation>
    <scope>NUCLEOTIDE SEQUENCE [LARGE SCALE GENOMIC DNA]</scope>
    <source>
        <strain evidence="3 4">CIRM-BRFM 2984</strain>
    </source>
</reference>